<dbReference type="Gene3D" id="3.40.50.150">
    <property type="entry name" value="Vaccinia Virus protein VP39"/>
    <property type="match status" value="1"/>
</dbReference>
<dbReference type="Pfam" id="PF01135">
    <property type="entry name" value="PCMT"/>
    <property type="match status" value="1"/>
</dbReference>
<evidence type="ECO:0000256" key="6">
    <source>
        <dbReference type="ARBA" id="ARBA00022603"/>
    </source>
</evidence>
<comment type="similarity">
    <text evidence="2">Belongs to the methyltransferase superfamily. L-isoaspartyl/D-aspartyl protein methyltransferase family.</text>
</comment>
<reference evidence="12 13" key="1">
    <citation type="submission" date="2020-08" db="EMBL/GenBank/DDBJ databases">
        <title>Genomic Encyclopedia of Type Strains, Phase IV (KMG-IV): sequencing the most valuable type-strain genomes for metagenomic binning, comparative biology and taxonomic classification.</title>
        <authorList>
            <person name="Goeker M."/>
        </authorList>
    </citation>
    <scope>NUCLEOTIDE SEQUENCE [LARGE SCALE GENOMIC DNA]</scope>
    <source>
        <strain evidence="12 13">DSM 45615</strain>
    </source>
</reference>
<dbReference type="PROSITE" id="PS01279">
    <property type="entry name" value="PCMT"/>
    <property type="match status" value="1"/>
</dbReference>
<keyword evidence="6 12" id="KW-0489">Methyltransferase</keyword>
<dbReference type="NCBIfam" id="TIGR04364">
    <property type="entry name" value="methyltran_FxLD"/>
    <property type="match status" value="1"/>
</dbReference>
<evidence type="ECO:0000313" key="13">
    <source>
        <dbReference type="Proteomes" id="UP000578449"/>
    </source>
</evidence>
<evidence type="ECO:0000256" key="9">
    <source>
        <dbReference type="ARBA" id="ARBA00030757"/>
    </source>
</evidence>
<dbReference type="GO" id="GO:0005737">
    <property type="term" value="C:cytoplasm"/>
    <property type="evidence" value="ECO:0007669"/>
    <property type="project" value="UniProtKB-SubCell"/>
</dbReference>
<evidence type="ECO:0000256" key="10">
    <source>
        <dbReference type="ARBA" id="ARBA00031323"/>
    </source>
</evidence>
<keyword evidence="13" id="KW-1185">Reference proteome</keyword>
<evidence type="ECO:0000256" key="1">
    <source>
        <dbReference type="ARBA" id="ARBA00004496"/>
    </source>
</evidence>
<dbReference type="InterPro" id="IPR029063">
    <property type="entry name" value="SAM-dependent_MTases_sf"/>
</dbReference>
<evidence type="ECO:0000256" key="8">
    <source>
        <dbReference type="ARBA" id="ARBA00022691"/>
    </source>
</evidence>
<dbReference type="SUPFAM" id="SSF53335">
    <property type="entry name" value="S-adenosyl-L-methionine-dependent methyltransferases"/>
    <property type="match status" value="1"/>
</dbReference>
<dbReference type="EC" id="2.1.1.77" evidence="3"/>
<name>A0A840PR46_9ACTN</name>
<dbReference type="PANTHER" id="PTHR11579">
    <property type="entry name" value="PROTEIN-L-ISOASPARTATE O-METHYLTRANSFERASE"/>
    <property type="match status" value="1"/>
</dbReference>
<keyword evidence="8" id="KW-0949">S-adenosyl-L-methionine</keyword>
<accession>A0A840PR46</accession>
<dbReference type="EMBL" id="JACHGN010000030">
    <property type="protein sequence ID" value="MBB5139567.1"/>
    <property type="molecule type" value="Genomic_DNA"/>
</dbReference>
<keyword evidence="7 12" id="KW-0808">Transferase</keyword>
<dbReference type="GO" id="GO:0004719">
    <property type="term" value="F:protein-L-isoaspartate (D-aspartate) O-methyltransferase activity"/>
    <property type="evidence" value="ECO:0007669"/>
    <property type="project" value="UniProtKB-EC"/>
</dbReference>
<dbReference type="AlphaFoldDB" id="A0A840PR46"/>
<comment type="subcellular location">
    <subcellularLocation>
        <location evidence="1">Cytoplasm</location>
    </subcellularLocation>
</comment>
<dbReference type="InterPro" id="IPR000682">
    <property type="entry name" value="PCMT"/>
</dbReference>
<dbReference type="PANTHER" id="PTHR11579:SF0">
    <property type="entry name" value="PROTEIN-L-ISOASPARTATE(D-ASPARTATE) O-METHYLTRANSFERASE"/>
    <property type="match status" value="1"/>
</dbReference>
<protein>
    <recommendedName>
        <fullName evidence="4">Protein-L-isoaspartate O-methyltransferase</fullName>
        <ecNumber evidence="3">2.1.1.77</ecNumber>
    </recommendedName>
    <alternativeName>
        <fullName evidence="11">L-isoaspartyl protein carboxyl methyltransferase</fullName>
    </alternativeName>
    <alternativeName>
        <fullName evidence="9">Protein L-isoaspartyl methyltransferase</fullName>
    </alternativeName>
    <alternativeName>
        <fullName evidence="10">Protein-beta-aspartate methyltransferase</fullName>
    </alternativeName>
</protein>
<evidence type="ECO:0000256" key="2">
    <source>
        <dbReference type="ARBA" id="ARBA00005369"/>
    </source>
</evidence>
<evidence type="ECO:0000256" key="3">
    <source>
        <dbReference type="ARBA" id="ARBA00011890"/>
    </source>
</evidence>
<organism evidence="12 13">
    <name type="scientific">Thermocatellispora tengchongensis</name>
    <dbReference type="NCBI Taxonomy" id="1073253"/>
    <lineage>
        <taxon>Bacteria</taxon>
        <taxon>Bacillati</taxon>
        <taxon>Actinomycetota</taxon>
        <taxon>Actinomycetes</taxon>
        <taxon>Streptosporangiales</taxon>
        <taxon>Streptosporangiaceae</taxon>
        <taxon>Thermocatellispora</taxon>
    </lineage>
</organism>
<gene>
    <name evidence="12" type="ORF">HNP84_009330</name>
</gene>
<sequence>MTDADTLRANMVARLQAAHGFGEPVAAAMRAVPRHLFVPGTPVEPAYADEPIVTKRDADGVPISSSSQPTIMALMLEQLGVRPGDRVLEIGAGTGYNCALLAHLAGPSGTVVGVDIDDDVVEAARRHLAAAGRTDVVVARADGAQGYPDQAPYDRIIATVGVWDLAPAWLEQLAPGGRIVVPLDLRGTQRSVAFERTAEGHWTSVSVVPCGFMRMRGALAGPEITRVLDRDTRLMVFLPEGGAPDAVLETLDSGATAEVPTTVLADPGDLLDGLSLWLAVHEPRWGTLSELGDRRLPDAPVTIQDMRMTAGIFAADGTLAVLATDPDTRTLTARAYGPHRDLATALAAHVTAWDEAGRPDTTGLHLDAYTDTEPPPGPVTMRKRHTVIAVTWAARF</sequence>
<proteinExistence type="inferred from homology"/>
<comment type="caution">
    <text evidence="12">The sequence shown here is derived from an EMBL/GenBank/DDBJ whole genome shotgun (WGS) entry which is preliminary data.</text>
</comment>
<dbReference type="InterPro" id="IPR027573">
    <property type="entry name" value="Methyltran_FxLD"/>
</dbReference>
<dbReference type="GO" id="GO:0032259">
    <property type="term" value="P:methylation"/>
    <property type="evidence" value="ECO:0007669"/>
    <property type="project" value="UniProtKB-KW"/>
</dbReference>
<evidence type="ECO:0000313" key="12">
    <source>
        <dbReference type="EMBL" id="MBB5139567.1"/>
    </source>
</evidence>
<dbReference type="Proteomes" id="UP000578449">
    <property type="component" value="Unassembled WGS sequence"/>
</dbReference>
<evidence type="ECO:0000256" key="11">
    <source>
        <dbReference type="ARBA" id="ARBA00031350"/>
    </source>
</evidence>
<keyword evidence="5" id="KW-0963">Cytoplasm</keyword>
<evidence type="ECO:0000256" key="5">
    <source>
        <dbReference type="ARBA" id="ARBA00022490"/>
    </source>
</evidence>
<evidence type="ECO:0000256" key="4">
    <source>
        <dbReference type="ARBA" id="ARBA00013346"/>
    </source>
</evidence>
<dbReference type="RefSeq" id="WP_221337579.1">
    <property type="nucleotide sequence ID" value="NZ_BAABIX010000032.1"/>
</dbReference>
<evidence type="ECO:0000256" key="7">
    <source>
        <dbReference type="ARBA" id="ARBA00022679"/>
    </source>
</evidence>